<dbReference type="RefSeq" id="WP_208843472.1">
    <property type="nucleotide sequence ID" value="NZ_CP072133.1"/>
</dbReference>
<sequence length="182" mass="20408">MRHVFAFLLVAMVAGCAQTTDWDYDKTAQFALFKTYAFAPTAKLPDSSAAYQVNGLMDKRLRDAISSEMSKQGFSLTDPTNADVLVNYHVNVDKKVTQDTINTTYAAHWNYWGWGVQSQTTTHEYEVGTVVIDIVNNGTQQLVWRGVKEGRLKKKQTPEARTETVNQTVAEILANFPPKAKL</sequence>
<organism evidence="2 3">
    <name type="scientific">Pseudoalteromonas xiamenensis</name>
    <dbReference type="NCBI Taxonomy" id="882626"/>
    <lineage>
        <taxon>Bacteria</taxon>
        <taxon>Pseudomonadati</taxon>
        <taxon>Pseudomonadota</taxon>
        <taxon>Gammaproteobacteria</taxon>
        <taxon>Alteromonadales</taxon>
        <taxon>Pseudoalteromonadaceae</taxon>
        <taxon>Pseudoalteromonas</taxon>
    </lineage>
</organism>
<proteinExistence type="predicted"/>
<dbReference type="InterPro" id="IPR025411">
    <property type="entry name" value="DUF4136"/>
</dbReference>
<reference evidence="2" key="1">
    <citation type="submission" date="2021-03" db="EMBL/GenBank/DDBJ databases">
        <title>Complete Genome of Pseudoalteromonas xiamenensis STKMTI.2, a new potential marine bacterium producing anti-Vibrio compounds.</title>
        <authorList>
            <person name="Handayani D.P."/>
            <person name="Isnansetyo A."/>
            <person name="Istiqomah I."/>
            <person name="Jumina J."/>
        </authorList>
    </citation>
    <scope>NUCLEOTIDE SEQUENCE</scope>
    <source>
        <strain evidence="2">STKMTI.2</strain>
    </source>
</reference>
<dbReference type="Proteomes" id="UP000664904">
    <property type="component" value="Chromosome"/>
</dbReference>
<dbReference type="EMBL" id="CP072133">
    <property type="protein sequence ID" value="QTH71849.1"/>
    <property type="molecule type" value="Genomic_DNA"/>
</dbReference>
<dbReference type="KEGG" id="pxi:J5O05_02560"/>
<protein>
    <submittedName>
        <fullName evidence="2">DUF4136 domain-containing protein</fullName>
    </submittedName>
</protein>
<evidence type="ECO:0000313" key="2">
    <source>
        <dbReference type="EMBL" id="QTH71849.1"/>
    </source>
</evidence>
<dbReference type="PROSITE" id="PS51257">
    <property type="entry name" value="PROKAR_LIPOPROTEIN"/>
    <property type="match status" value="1"/>
</dbReference>
<dbReference type="Pfam" id="PF13590">
    <property type="entry name" value="DUF4136"/>
    <property type="match status" value="1"/>
</dbReference>
<accession>A0A975DHR9</accession>
<gene>
    <name evidence="2" type="ORF">J5O05_02560</name>
</gene>
<evidence type="ECO:0000259" key="1">
    <source>
        <dbReference type="Pfam" id="PF13590"/>
    </source>
</evidence>
<dbReference type="AlphaFoldDB" id="A0A975DHR9"/>
<name>A0A975DHR9_9GAMM</name>
<dbReference type="Gene3D" id="3.30.160.670">
    <property type="match status" value="1"/>
</dbReference>
<keyword evidence="3" id="KW-1185">Reference proteome</keyword>
<feature type="domain" description="DUF4136" evidence="1">
    <location>
        <begin position="21"/>
        <end position="178"/>
    </location>
</feature>
<evidence type="ECO:0000313" key="3">
    <source>
        <dbReference type="Proteomes" id="UP000664904"/>
    </source>
</evidence>